<protein>
    <submittedName>
        <fullName evidence="1">MFS domain-containing protein</fullName>
    </submittedName>
</protein>
<comment type="caution">
    <text evidence="1">The sequence shown here is derived from an EMBL/GenBank/DDBJ whole genome shotgun (WGS) entry which is preliminary data.</text>
</comment>
<keyword evidence="2" id="KW-1185">Reference proteome</keyword>
<gene>
    <name evidence="1" type="ORF">NCS57_00138300</name>
</gene>
<reference evidence="1" key="1">
    <citation type="submission" date="2022-06" db="EMBL/GenBank/DDBJ databases">
        <title>Fusarium solani species complex genomes reveal bases of compartmentalisation and animal pathogenesis.</title>
        <authorList>
            <person name="Tsai I.J."/>
        </authorList>
    </citation>
    <scope>NUCLEOTIDE SEQUENCE</scope>
    <source>
        <strain evidence="1">Fu6.1</strain>
    </source>
</reference>
<dbReference type="EMBL" id="CM046503">
    <property type="protein sequence ID" value="KAI8684715.1"/>
    <property type="molecule type" value="Genomic_DNA"/>
</dbReference>
<evidence type="ECO:0000313" key="2">
    <source>
        <dbReference type="Proteomes" id="UP001065298"/>
    </source>
</evidence>
<name>A0ACC0RGI1_9HYPO</name>
<organism evidence="1 2">
    <name type="scientific">Fusarium keratoplasticum</name>
    <dbReference type="NCBI Taxonomy" id="1328300"/>
    <lineage>
        <taxon>Eukaryota</taxon>
        <taxon>Fungi</taxon>
        <taxon>Dikarya</taxon>
        <taxon>Ascomycota</taxon>
        <taxon>Pezizomycotina</taxon>
        <taxon>Sordariomycetes</taxon>
        <taxon>Hypocreomycetidae</taxon>
        <taxon>Hypocreales</taxon>
        <taxon>Nectriaceae</taxon>
        <taxon>Fusarium</taxon>
        <taxon>Fusarium solani species complex</taxon>
    </lineage>
</organism>
<proteinExistence type="predicted"/>
<dbReference type="Proteomes" id="UP001065298">
    <property type="component" value="Chromosome 1"/>
</dbReference>
<sequence>MINAEEWDWGLKTARLYVGLGAPFTVGMWFLIAETKGHVKLAFPSAELDELFERKTKPFRFHKTTIVTQRMVQMNGEERA</sequence>
<accession>A0ACC0RGI1</accession>
<evidence type="ECO:0000313" key="1">
    <source>
        <dbReference type="EMBL" id="KAI8684715.1"/>
    </source>
</evidence>